<dbReference type="OrthoDB" id="7699712at2759"/>
<evidence type="ECO:0000313" key="2">
    <source>
        <dbReference type="EMBL" id="KAA6362670.1"/>
    </source>
</evidence>
<dbReference type="AlphaFoldDB" id="A0A5J4TX83"/>
<feature type="compositionally biased region" description="Basic residues" evidence="1">
    <location>
        <begin position="33"/>
        <end position="51"/>
    </location>
</feature>
<feature type="region of interest" description="Disordered" evidence="1">
    <location>
        <begin position="1"/>
        <end position="63"/>
    </location>
</feature>
<evidence type="ECO:0000256" key="1">
    <source>
        <dbReference type="SAM" id="MobiDB-lite"/>
    </source>
</evidence>
<comment type="caution">
    <text evidence="2">The sequence shown here is derived from an EMBL/GenBank/DDBJ whole genome shotgun (WGS) entry which is preliminary data.</text>
</comment>
<feature type="compositionally biased region" description="Low complexity" evidence="1">
    <location>
        <begin position="111"/>
        <end position="120"/>
    </location>
</feature>
<feature type="region of interest" description="Disordered" evidence="1">
    <location>
        <begin position="85"/>
        <end position="144"/>
    </location>
</feature>
<feature type="compositionally biased region" description="Basic residues" evidence="1">
    <location>
        <begin position="86"/>
        <end position="96"/>
    </location>
</feature>
<proteinExistence type="predicted"/>
<dbReference type="Proteomes" id="UP000324800">
    <property type="component" value="Unassembled WGS sequence"/>
</dbReference>
<accession>A0A5J4TX83</accession>
<feature type="compositionally biased region" description="Polar residues" evidence="1">
    <location>
        <begin position="1"/>
        <end position="18"/>
    </location>
</feature>
<gene>
    <name evidence="2" type="ORF">EZS28_041803</name>
</gene>
<reference evidence="2 3" key="1">
    <citation type="submission" date="2019-03" db="EMBL/GenBank/DDBJ databases">
        <title>Single cell metagenomics reveals metabolic interactions within the superorganism composed of flagellate Streblomastix strix and complex community of Bacteroidetes bacteria on its surface.</title>
        <authorList>
            <person name="Treitli S.C."/>
            <person name="Kolisko M."/>
            <person name="Husnik F."/>
            <person name="Keeling P."/>
            <person name="Hampl V."/>
        </authorList>
    </citation>
    <scope>NUCLEOTIDE SEQUENCE [LARGE SCALE GENOMIC DNA]</scope>
    <source>
        <strain evidence="2">ST1C</strain>
    </source>
</reference>
<organism evidence="2 3">
    <name type="scientific">Streblomastix strix</name>
    <dbReference type="NCBI Taxonomy" id="222440"/>
    <lineage>
        <taxon>Eukaryota</taxon>
        <taxon>Metamonada</taxon>
        <taxon>Preaxostyla</taxon>
        <taxon>Oxymonadida</taxon>
        <taxon>Streblomastigidae</taxon>
        <taxon>Streblomastix</taxon>
    </lineage>
</organism>
<name>A0A5J4TX83_9EUKA</name>
<protein>
    <submittedName>
        <fullName evidence="2">Uncharacterized protein</fullName>
    </submittedName>
</protein>
<sequence>MESSNIIDKGNQTGTLNNRKTRNIYPDYSPLRSQKRNSRRTKQTIKSRRLQTKGEDFSTDMSTEELESNNRLIFTTLQQLIAKIHVNSKRTRRNSNRRSQSNMEDGTSMDSSSYPSPSSSSEEDKRRTDRSNDNSSTMARPDMVYRTGKRECSIPYAWLEQRNSGARNIVNYEEFETPARKDMLFRDGPKARKGRRFARKILRILNISKGTIDMILYGQRYNTQRRYYYAMEKLKKWTQINHYTIFDLFSKKPHIIITEILAQFISVNTLASSALQFLNGLSSMLSLTFDIDLKNNHMLQFTRKAISANIIVKPKYEDTQNVGILFDYQRDKGSNRNLTNVELQTKLTSLLMTICSMKPAEIEGISLRHSVICEKNGQSRFKTTTENKFWTSFTQTSEDQRSNSNTVDPSDIISIEHYGGMKIQLYQPKEAKSHSDQRNYQT</sequence>
<feature type="compositionally biased region" description="Basic and acidic residues" evidence="1">
    <location>
        <begin position="122"/>
        <end position="132"/>
    </location>
</feature>
<evidence type="ECO:0000313" key="3">
    <source>
        <dbReference type="Proteomes" id="UP000324800"/>
    </source>
</evidence>
<dbReference type="EMBL" id="SNRW01023878">
    <property type="protein sequence ID" value="KAA6362670.1"/>
    <property type="molecule type" value="Genomic_DNA"/>
</dbReference>